<dbReference type="AlphaFoldDB" id="A0A2H0ZD60"/>
<feature type="compositionally biased region" description="Low complexity" evidence="1">
    <location>
        <begin position="219"/>
        <end position="233"/>
    </location>
</feature>
<protein>
    <recommendedName>
        <fullName evidence="5">SH3 domain-containing protein</fullName>
    </recommendedName>
</protein>
<evidence type="ECO:0000256" key="2">
    <source>
        <dbReference type="SAM" id="Phobius"/>
    </source>
</evidence>
<dbReference type="EMBL" id="PEKT02000010">
    <property type="protein sequence ID" value="PIS48567.1"/>
    <property type="molecule type" value="Genomic_DNA"/>
</dbReference>
<reference evidence="4" key="3">
    <citation type="submission" date="2021-06" db="EMBL/GenBank/DDBJ databases">
        <title>Candida auris outbreak in lebanese hospital.</title>
        <authorList>
            <person name="Finianos M."/>
        </authorList>
    </citation>
    <scope>NUCLEOTIDE SEQUENCE</scope>
    <source>
        <strain evidence="4">CA7LBN</strain>
    </source>
</reference>
<feature type="transmembrane region" description="Helical" evidence="2">
    <location>
        <begin position="108"/>
        <end position="132"/>
    </location>
</feature>
<proteinExistence type="predicted"/>
<dbReference type="Proteomes" id="UP000825438">
    <property type="component" value="Chromosome IV"/>
</dbReference>
<dbReference type="STRING" id="498019.A0A2H0ZD60"/>
<accession>A0A2H0ZD60</accession>
<evidence type="ECO:0000313" key="3">
    <source>
        <dbReference type="EMBL" id="PIS48567.1"/>
    </source>
</evidence>
<dbReference type="VEuPathDB" id="FungiDB:CJI96_0004049"/>
<evidence type="ECO:0000313" key="4">
    <source>
        <dbReference type="EMBL" id="QWW24676.1"/>
    </source>
</evidence>
<dbReference type="VEuPathDB" id="FungiDB:QG37_03706"/>
<name>A0A2H0ZD60_CANAR</name>
<keyword evidence="2" id="KW-1133">Transmembrane helix</keyword>
<dbReference type="VEuPathDB" id="FungiDB:B9J08_005262"/>
<feature type="region of interest" description="Disordered" evidence="1">
    <location>
        <begin position="155"/>
        <end position="182"/>
    </location>
</feature>
<keyword evidence="2" id="KW-0812">Transmembrane</keyword>
<keyword evidence="2" id="KW-0472">Membrane</keyword>
<dbReference type="VEuPathDB" id="FungiDB:CJJ07_001911"/>
<dbReference type="VEuPathDB" id="FungiDB:CJI97_005345"/>
<reference evidence="3" key="2">
    <citation type="submission" date="2017-11" db="EMBL/GenBank/DDBJ databases">
        <title>Candida auris genome assembly and annotation.</title>
        <authorList>
            <person name="Munoz J.F."/>
            <person name="Gade L.G."/>
            <person name="Chow N.A."/>
            <person name="Litvintseva A.P."/>
            <person name="Loparev V.N."/>
            <person name="Cuomo C.A."/>
        </authorList>
    </citation>
    <scope>NUCLEOTIDE SEQUENCE</scope>
    <source>
        <strain evidence="3">B8441</strain>
    </source>
</reference>
<organism evidence="3">
    <name type="scientific">Candidozyma auris</name>
    <name type="common">Yeast</name>
    <name type="synonym">Candida auris</name>
    <dbReference type="NCBI Taxonomy" id="498019"/>
    <lineage>
        <taxon>Eukaryota</taxon>
        <taxon>Fungi</taxon>
        <taxon>Dikarya</taxon>
        <taxon>Ascomycota</taxon>
        <taxon>Saccharomycotina</taxon>
        <taxon>Pichiomycetes</taxon>
        <taxon>Metschnikowiaceae</taxon>
        <taxon>Candidozyma</taxon>
    </lineage>
</organism>
<evidence type="ECO:0008006" key="5">
    <source>
        <dbReference type="Google" id="ProtNLM"/>
    </source>
</evidence>
<gene>
    <name evidence="3" type="ORF">B9J08_005262</name>
    <name evidence="4" type="ORF">CA7LBN_003533</name>
</gene>
<dbReference type="EMBL" id="CP076752">
    <property type="protein sequence ID" value="QWW24676.1"/>
    <property type="molecule type" value="Genomic_DNA"/>
</dbReference>
<dbReference type="OMA" id="DTTIYMT"/>
<feature type="compositionally biased region" description="Polar residues" evidence="1">
    <location>
        <begin position="168"/>
        <end position="179"/>
    </location>
</feature>
<reference evidence="3" key="1">
    <citation type="journal article" date="2017" name="Clin. Infect. Dis.">
        <title>Simultaneous emergence of multidrug-resistant Candida auris on 3 continents confirmed by whole-genome sequencing and epidemiological analyses.</title>
        <authorList>
            <person name="Lockhart S.R."/>
            <person name="Etienne K.A."/>
            <person name="Vallabhaneni S."/>
            <person name="Farooqi J."/>
            <person name="Chowdhary A."/>
            <person name="Govender N.P."/>
            <person name="Colombo A.L."/>
            <person name="Calvo B."/>
            <person name="Cuomo C.A."/>
            <person name="Desjardins C.A."/>
            <person name="Berkow E.L."/>
            <person name="Castanheira M."/>
            <person name="Magobo R.E."/>
            <person name="Jabeen K."/>
            <person name="Asghar R.J."/>
            <person name="Meis J.F."/>
            <person name="Jackson B."/>
            <person name="Chiller T."/>
            <person name="Litvintseva A.P."/>
        </authorList>
    </citation>
    <scope>NUCLEOTIDE SEQUENCE [LARGE SCALE GENOMIC DNA]</scope>
    <source>
        <strain evidence="3">B8441</strain>
    </source>
</reference>
<dbReference type="VEuPathDB" id="FungiDB:CJJ09_004094"/>
<evidence type="ECO:0000256" key="1">
    <source>
        <dbReference type="SAM" id="MobiDB-lite"/>
    </source>
</evidence>
<sequence length="310" mass="33351">MSTVYQVVVATVSSGSTPTHTESTDSDTTITLLTTISTTTFKPVSTKSLTTRLSTFKSVVPTESESIFDSAGSEVAPSSTSTLSRKAQTSMTVAETIPPGSSSSGAKLGLAIGIPIAVIALFVLMALAWVFLKRKIQSKSTEYLTYDPEEAVGGKVAFERRKEPPPFSQTSKESISKNSPKLKSRLSRMVNSEWIQSLDLKSPAFFKAFNLKKDEANDQAESTTSSPQASSSYKSKRPPSLKLAVSDAETLTPDTSVVVTKEFTKSAPGDISVVVGDMAVINFQKDSFAHVTLVNREGYGFVPISCLRRY</sequence>
<feature type="region of interest" description="Disordered" evidence="1">
    <location>
        <begin position="217"/>
        <end position="238"/>
    </location>
</feature>